<accession>L0W7D6</accession>
<feature type="domain" description="Teneurin-like YD-shell" evidence="3">
    <location>
        <begin position="25"/>
        <end position="121"/>
    </location>
</feature>
<protein>
    <recommendedName>
        <fullName evidence="3">Teneurin-like YD-shell domain-containing protein</fullName>
    </recommendedName>
</protein>
<evidence type="ECO:0000313" key="4">
    <source>
        <dbReference type="EMBL" id="EKF72844.1"/>
    </source>
</evidence>
<dbReference type="Gene3D" id="2.180.10.10">
    <property type="entry name" value="RHS repeat-associated core"/>
    <property type="match status" value="1"/>
</dbReference>
<dbReference type="eggNOG" id="COG3209">
    <property type="taxonomic scope" value="Bacteria"/>
</dbReference>
<dbReference type="PANTHER" id="PTHR32305:SF17">
    <property type="entry name" value="TRNA NUCLEASE WAPA"/>
    <property type="match status" value="1"/>
</dbReference>
<dbReference type="RefSeq" id="WP_008930494.1">
    <property type="nucleotide sequence ID" value="NZ_AMRJ01000048.1"/>
</dbReference>
<proteinExistence type="predicted"/>
<evidence type="ECO:0000256" key="1">
    <source>
        <dbReference type="ARBA" id="ARBA00022737"/>
    </source>
</evidence>
<feature type="chain" id="PRO_5003948366" description="Teneurin-like YD-shell domain-containing protein" evidence="2">
    <location>
        <begin position="20"/>
        <end position="296"/>
    </location>
</feature>
<dbReference type="STRING" id="1177179.A11A3_16647"/>
<evidence type="ECO:0000259" key="3">
    <source>
        <dbReference type="Pfam" id="PF25023"/>
    </source>
</evidence>
<keyword evidence="5" id="KW-1185">Reference proteome</keyword>
<evidence type="ECO:0000256" key="2">
    <source>
        <dbReference type="SAM" id="SignalP"/>
    </source>
</evidence>
<keyword evidence="2" id="KW-0732">Signal</keyword>
<gene>
    <name evidence="4" type="ORF">A11A3_16647</name>
</gene>
<organism evidence="4 5">
    <name type="scientific">Alcanivorax hongdengensis A-11-3</name>
    <dbReference type="NCBI Taxonomy" id="1177179"/>
    <lineage>
        <taxon>Bacteria</taxon>
        <taxon>Pseudomonadati</taxon>
        <taxon>Pseudomonadota</taxon>
        <taxon>Gammaproteobacteria</taxon>
        <taxon>Oceanospirillales</taxon>
        <taxon>Alcanivoracaceae</taxon>
        <taxon>Alcanivorax</taxon>
    </lineage>
</organism>
<feature type="signal peptide" evidence="2">
    <location>
        <begin position="1"/>
        <end position="19"/>
    </location>
</feature>
<dbReference type="PANTHER" id="PTHR32305">
    <property type="match status" value="1"/>
</dbReference>
<dbReference type="InterPro" id="IPR050708">
    <property type="entry name" value="T6SS_VgrG/RHS"/>
</dbReference>
<reference evidence="4 5" key="1">
    <citation type="journal article" date="2012" name="J. Bacteriol.">
        <title>Genome Sequence of the Alkane-Degrading Bacterium Alcanivorax hongdengensis Type Strain A-11-3.</title>
        <authorList>
            <person name="Lai Q."/>
            <person name="Shao Z."/>
        </authorList>
    </citation>
    <scope>NUCLEOTIDE SEQUENCE [LARGE SCALE GENOMIC DNA]</scope>
    <source>
        <strain evidence="4 5">A-11-3</strain>
    </source>
</reference>
<dbReference type="InterPro" id="IPR056823">
    <property type="entry name" value="TEN-like_YD-shell"/>
</dbReference>
<comment type="caution">
    <text evidence="4">The sequence shown here is derived from an EMBL/GenBank/DDBJ whole genome shotgun (WGS) entry which is preliminary data.</text>
</comment>
<keyword evidence="1" id="KW-0677">Repeat</keyword>
<dbReference type="InterPro" id="IPR022385">
    <property type="entry name" value="Rhs_assc_core"/>
</dbReference>
<dbReference type="Proteomes" id="UP000010164">
    <property type="component" value="Unassembled WGS sequence"/>
</dbReference>
<dbReference type="EMBL" id="AMRJ01000048">
    <property type="protein sequence ID" value="EKF72844.1"/>
    <property type="molecule type" value="Genomic_DNA"/>
</dbReference>
<dbReference type="Pfam" id="PF25023">
    <property type="entry name" value="TEN_YD-shell"/>
    <property type="match status" value="1"/>
</dbReference>
<dbReference type="NCBIfam" id="TIGR03696">
    <property type="entry name" value="Rhs_assc_core"/>
    <property type="match status" value="1"/>
</dbReference>
<dbReference type="AlphaFoldDB" id="L0W7D6"/>
<sequence>MLRIVLLGLLLLSAGLAQAVDEVKTIIHTDHLGSPVLGRSMDGETVFERHYAPFGASLDAPDDKLATGYTGHREMRKTGLVYAGARWYDPSLGQFLSPDPVLFRLSDPVSFNRYVYGANNPLNMIDPDGFLEIRAYKIQGRTEYSVQPADGAFESGMTSAMKKMSGAFKKVMKISDIASKSADFVAGKPASWTNKGMNWSTLMRLWHEASIDEAAINGYRESSNTDVLNGRLSRDQVSDFIDWAKKNIEGFSDYGYDSIVSDAERNVKASEERLKKYWPGAGALTRENERRHEYLN</sequence>
<name>L0W7D6_9GAMM</name>
<evidence type="ECO:0000313" key="5">
    <source>
        <dbReference type="Proteomes" id="UP000010164"/>
    </source>
</evidence>